<dbReference type="SUPFAM" id="SSF50370">
    <property type="entry name" value="Ricin B-like lectins"/>
    <property type="match status" value="1"/>
</dbReference>
<accession>A0A2T7T8T2</accession>
<dbReference type="Pfam" id="PF13560">
    <property type="entry name" value="HTH_31"/>
    <property type="match status" value="1"/>
</dbReference>
<proteinExistence type="predicted"/>
<dbReference type="AlphaFoldDB" id="A0A2T7T8T2"/>
<dbReference type="InterPro" id="IPR035992">
    <property type="entry name" value="Ricin_B-like_lectins"/>
</dbReference>
<organism evidence="2 3">
    <name type="scientific">Streptomyces scopuliridis RB72</name>
    <dbReference type="NCBI Taxonomy" id="1440053"/>
    <lineage>
        <taxon>Bacteria</taxon>
        <taxon>Bacillati</taxon>
        <taxon>Actinomycetota</taxon>
        <taxon>Actinomycetes</taxon>
        <taxon>Kitasatosporales</taxon>
        <taxon>Streptomycetaceae</taxon>
        <taxon>Streptomyces</taxon>
    </lineage>
</organism>
<dbReference type="RefSeq" id="WP_030353961.1">
    <property type="nucleotide sequence ID" value="NZ_AZSP01000137.1"/>
</dbReference>
<dbReference type="OrthoDB" id="3406160at2"/>
<protein>
    <submittedName>
        <fullName evidence="2">Uncharacterized protein</fullName>
    </submittedName>
</protein>
<keyword evidence="3" id="KW-1185">Reference proteome</keyword>
<name>A0A2T7T8T2_9ACTN</name>
<dbReference type="CDD" id="cd00161">
    <property type="entry name" value="beta-trefoil_Ricin-like"/>
    <property type="match status" value="1"/>
</dbReference>
<dbReference type="STRING" id="1440053.GCA_000718095_04971"/>
<dbReference type="PROSITE" id="PS50231">
    <property type="entry name" value="RICIN_B_LECTIN"/>
    <property type="match status" value="1"/>
</dbReference>
<dbReference type="EMBL" id="AZSP01000137">
    <property type="protein sequence ID" value="PVE11528.1"/>
    <property type="molecule type" value="Genomic_DNA"/>
</dbReference>
<sequence>MRNQGELKPHEAQDAVEFVALLRRLKEQSGLTYRQLDERAAALGEVLPRSTLAEVLRRQTLPRPEMLAVFVRLCGDGPRVEEWLETRERIAAGGPPHADPVPLPRSAASGTATETAATGTSHYGAPLPGTSEGALSTSRRRRLNTPAGWSAAVAVALALASTSWFLMPDGESTPTAGPVAEGWSRIRPVGSPSLCVTEGRQRSGAYKNAIAVQRSCAQAVPPRTFVKAVGDGTYYIQWDHPDEGVGCLTVLESGPAKGLLEPWEDCSSSRLSQHFRMEPVNGPRQGAYRLRPAHSGLCVGINDSEVGASAAEVIQQPCTGKSDQEFYIEAV</sequence>
<feature type="region of interest" description="Disordered" evidence="1">
    <location>
        <begin position="91"/>
        <end position="141"/>
    </location>
</feature>
<evidence type="ECO:0000313" key="2">
    <source>
        <dbReference type="EMBL" id="PVE11528.1"/>
    </source>
</evidence>
<evidence type="ECO:0000256" key="1">
    <source>
        <dbReference type="SAM" id="MobiDB-lite"/>
    </source>
</evidence>
<dbReference type="InterPro" id="IPR001387">
    <property type="entry name" value="Cro/C1-type_HTH"/>
</dbReference>
<dbReference type="CDD" id="cd00093">
    <property type="entry name" value="HTH_XRE"/>
    <property type="match status" value="1"/>
</dbReference>
<feature type="compositionally biased region" description="Low complexity" evidence="1">
    <location>
        <begin position="106"/>
        <end position="121"/>
    </location>
</feature>
<dbReference type="Proteomes" id="UP000245992">
    <property type="component" value="Unassembled WGS sequence"/>
</dbReference>
<reference evidence="2 3" key="1">
    <citation type="submission" date="2013-12" db="EMBL/GenBank/DDBJ databases">
        <title>Annotated genome of Streptomyces scopuliridis.</title>
        <authorList>
            <person name="Olson J.B."/>
        </authorList>
    </citation>
    <scope>NUCLEOTIDE SEQUENCE [LARGE SCALE GENOMIC DNA]</scope>
    <source>
        <strain evidence="2 3">RB72</strain>
    </source>
</reference>
<comment type="caution">
    <text evidence="2">The sequence shown here is derived from an EMBL/GenBank/DDBJ whole genome shotgun (WGS) entry which is preliminary data.</text>
</comment>
<dbReference type="Gene3D" id="2.80.10.50">
    <property type="match status" value="1"/>
</dbReference>
<gene>
    <name evidence="2" type="ORF">Y717_02945</name>
</gene>
<evidence type="ECO:0000313" key="3">
    <source>
        <dbReference type="Proteomes" id="UP000245992"/>
    </source>
</evidence>